<protein>
    <submittedName>
        <fullName evidence="2">Uncharacterized protein</fullName>
    </submittedName>
</protein>
<feature type="transmembrane region" description="Helical" evidence="1">
    <location>
        <begin position="125"/>
        <end position="143"/>
    </location>
</feature>
<evidence type="ECO:0000256" key="1">
    <source>
        <dbReference type="SAM" id="Phobius"/>
    </source>
</evidence>
<organism evidence="2 3">
    <name type="scientific">Hymenobacter metallicola</name>
    <dbReference type="NCBI Taxonomy" id="2563114"/>
    <lineage>
        <taxon>Bacteria</taxon>
        <taxon>Pseudomonadati</taxon>
        <taxon>Bacteroidota</taxon>
        <taxon>Cytophagia</taxon>
        <taxon>Cytophagales</taxon>
        <taxon>Hymenobacteraceae</taxon>
        <taxon>Hymenobacter</taxon>
    </lineage>
</organism>
<keyword evidence="1" id="KW-1133">Transmembrane helix</keyword>
<feature type="transmembrane region" description="Helical" evidence="1">
    <location>
        <begin position="63"/>
        <end position="79"/>
    </location>
</feature>
<dbReference type="Proteomes" id="UP000298471">
    <property type="component" value="Unassembled WGS sequence"/>
</dbReference>
<evidence type="ECO:0000313" key="2">
    <source>
        <dbReference type="EMBL" id="TGE21128.1"/>
    </source>
</evidence>
<accession>A0A4Z0PTR8</accession>
<dbReference type="RefSeq" id="WP_135398927.1">
    <property type="nucleotide sequence ID" value="NZ_SRMB01000007.1"/>
</dbReference>
<gene>
    <name evidence="2" type="ORF">E5K02_24260</name>
</gene>
<dbReference type="AlphaFoldDB" id="A0A4Z0PTR8"/>
<evidence type="ECO:0000313" key="3">
    <source>
        <dbReference type="Proteomes" id="UP000298471"/>
    </source>
</evidence>
<sequence>METTDTDKPLSGPESLLIIQQMIREAKQELSDNSFDLLLWGWLVLLATLLHYGLLQADYARPWLGWPILMGLGSVVAFVHGLRRGRRERVRTAQGDFMVYLWTGFGVLMLMLLGVGGSYGWKTAYPLIIGLYGLGTFATGGALRFRPLIWGGAACWLLATLAFRVAFETQLLLVSAAVLVAYIIPGHLLKNQYRRGRAV</sequence>
<keyword evidence="1" id="KW-0472">Membrane</keyword>
<keyword evidence="3" id="KW-1185">Reference proteome</keyword>
<keyword evidence="1" id="KW-0812">Transmembrane</keyword>
<proteinExistence type="predicted"/>
<name>A0A4Z0PTR8_9BACT</name>
<dbReference type="OrthoDB" id="670335at2"/>
<feature type="transmembrane region" description="Helical" evidence="1">
    <location>
        <begin position="37"/>
        <end position="57"/>
    </location>
</feature>
<feature type="transmembrane region" description="Helical" evidence="1">
    <location>
        <begin position="171"/>
        <end position="189"/>
    </location>
</feature>
<feature type="transmembrane region" description="Helical" evidence="1">
    <location>
        <begin position="148"/>
        <end position="165"/>
    </location>
</feature>
<dbReference type="EMBL" id="SRMB01000007">
    <property type="protein sequence ID" value="TGE21128.1"/>
    <property type="molecule type" value="Genomic_DNA"/>
</dbReference>
<comment type="caution">
    <text evidence="2">The sequence shown here is derived from an EMBL/GenBank/DDBJ whole genome shotgun (WGS) entry which is preliminary data.</text>
</comment>
<reference evidence="2 3" key="1">
    <citation type="submission" date="2019-04" db="EMBL/GenBank/DDBJ databases">
        <authorList>
            <person name="Feng G."/>
            <person name="Zhang J."/>
            <person name="Zhu H."/>
        </authorList>
    </citation>
    <scope>NUCLEOTIDE SEQUENCE [LARGE SCALE GENOMIC DNA]</scope>
    <source>
        <strain evidence="2 3">9PBR-1</strain>
    </source>
</reference>
<feature type="transmembrane region" description="Helical" evidence="1">
    <location>
        <begin position="99"/>
        <end position="119"/>
    </location>
</feature>